<feature type="domain" description="DUF8052" evidence="1">
    <location>
        <begin position="5"/>
        <end position="163"/>
    </location>
</feature>
<keyword evidence="3" id="KW-1185">Reference proteome</keyword>
<comment type="caution">
    <text evidence="2">The sequence shown here is derived from an EMBL/GenBank/DDBJ whole genome shotgun (WGS) entry which is preliminary data.</text>
</comment>
<evidence type="ECO:0000259" key="1">
    <source>
        <dbReference type="Pfam" id="PF26226"/>
    </source>
</evidence>
<name>A0A4V3ES39_9CLOT</name>
<protein>
    <recommendedName>
        <fullName evidence="1">DUF8052 domain-containing protein</fullName>
    </recommendedName>
</protein>
<accession>A0A4V3ES39</accession>
<sequence>MDYRVYFEALQRRYEKYFDVEKNINILDMDIDMFAKFSSLNAKTFLTKNDIIDSYSTNEYCFIKKFDKISKQDVLHFIEFLKRAADVFVKPGRNHMSTYVTGVFVCNCNISDDIKRLIKKFKYSRVYKFYLHGWSDLRLVLVNLQNEDIVTNRAASNVKKVYSFTPLK</sequence>
<dbReference type="EMBL" id="SOAZ01000014">
    <property type="protein sequence ID" value="TDT52100.1"/>
    <property type="molecule type" value="Genomic_DNA"/>
</dbReference>
<dbReference type="OrthoDB" id="2836917at2"/>
<reference evidence="2 3" key="1">
    <citation type="submission" date="2019-03" db="EMBL/GenBank/DDBJ databases">
        <title>Genomic Encyclopedia of Type Strains, Phase IV (KMG-IV): sequencing the most valuable type-strain genomes for metagenomic binning, comparative biology and taxonomic classification.</title>
        <authorList>
            <person name="Goeker M."/>
        </authorList>
    </citation>
    <scope>NUCLEOTIDE SEQUENCE [LARGE SCALE GENOMIC DNA]</scope>
    <source>
        <strain evidence="2 3">DSM 24455</strain>
    </source>
</reference>
<dbReference type="Proteomes" id="UP000295325">
    <property type="component" value="Unassembled WGS sequence"/>
</dbReference>
<dbReference type="AlphaFoldDB" id="A0A4V3ES39"/>
<evidence type="ECO:0000313" key="2">
    <source>
        <dbReference type="EMBL" id="TDT52100.1"/>
    </source>
</evidence>
<evidence type="ECO:0000313" key="3">
    <source>
        <dbReference type="Proteomes" id="UP000295325"/>
    </source>
</evidence>
<dbReference type="Pfam" id="PF26226">
    <property type="entry name" value="DUF8052"/>
    <property type="match status" value="1"/>
</dbReference>
<proteinExistence type="predicted"/>
<organism evidence="2 3">
    <name type="scientific">Fonticella tunisiensis</name>
    <dbReference type="NCBI Taxonomy" id="1096341"/>
    <lineage>
        <taxon>Bacteria</taxon>
        <taxon>Bacillati</taxon>
        <taxon>Bacillota</taxon>
        <taxon>Clostridia</taxon>
        <taxon>Eubacteriales</taxon>
        <taxon>Clostridiaceae</taxon>
        <taxon>Fonticella</taxon>
    </lineage>
</organism>
<gene>
    <name evidence="2" type="ORF">EDD71_11482</name>
</gene>
<dbReference type="InterPro" id="IPR058365">
    <property type="entry name" value="DUF8052"/>
</dbReference>
<dbReference type="RefSeq" id="WP_133628493.1">
    <property type="nucleotide sequence ID" value="NZ_SOAZ01000014.1"/>
</dbReference>